<dbReference type="STRING" id="237631.A0A0D1CQM6"/>
<dbReference type="PANTHER" id="PTHR47284">
    <property type="entry name" value="FATTY-ACID-BINDING PROTEIN 2"/>
    <property type="match status" value="1"/>
</dbReference>
<protein>
    <recommendedName>
        <fullName evidence="1">Chalcone isomerase domain-containing protein</fullName>
    </recommendedName>
</protein>
<dbReference type="OMA" id="EYNSQIF"/>
<evidence type="ECO:0000313" key="3">
    <source>
        <dbReference type="Proteomes" id="UP000000561"/>
    </source>
</evidence>
<dbReference type="Pfam" id="PF16035">
    <property type="entry name" value="Chalcone_2"/>
    <property type="match status" value="2"/>
</dbReference>
<dbReference type="eggNOG" id="ENOG502S68K">
    <property type="taxonomic scope" value="Eukaryota"/>
</dbReference>
<gene>
    <name evidence="2" type="ORF">UMAG_02884</name>
</gene>
<dbReference type="OrthoDB" id="18193at2759"/>
<accession>A0A0D1CQM6</accession>
<organism evidence="2 3">
    <name type="scientific">Mycosarcoma maydis</name>
    <name type="common">Corn smut fungus</name>
    <name type="synonym">Ustilago maydis</name>
    <dbReference type="NCBI Taxonomy" id="5270"/>
    <lineage>
        <taxon>Eukaryota</taxon>
        <taxon>Fungi</taxon>
        <taxon>Dikarya</taxon>
        <taxon>Basidiomycota</taxon>
        <taxon>Ustilaginomycotina</taxon>
        <taxon>Ustilaginomycetes</taxon>
        <taxon>Ustilaginales</taxon>
        <taxon>Ustilaginaceae</taxon>
        <taxon>Mycosarcoma</taxon>
    </lineage>
</organism>
<dbReference type="InterPro" id="IPR016087">
    <property type="entry name" value="Chalcone_isomerase"/>
</dbReference>
<dbReference type="Proteomes" id="UP000000561">
    <property type="component" value="Chromosome 7"/>
</dbReference>
<dbReference type="Gene3D" id="3.50.70.10">
    <property type="match status" value="1"/>
</dbReference>
<feature type="domain" description="Chalcone isomerase" evidence="1">
    <location>
        <begin position="190"/>
        <end position="344"/>
    </location>
</feature>
<dbReference type="GO" id="GO:0016872">
    <property type="term" value="F:intramolecular lyase activity"/>
    <property type="evidence" value="ECO:0007669"/>
    <property type="project" value="InterPro"/>
</dbReference>
<sequence>MLTPTLITAAGARRSAASCTAAARGISTFTRSYPSFQVCSASSQPRAAAAFFQQSYHPCVVALSTPESSHTAQRKWKSLSAAAALAGIISIYSVSSTDSIRLDAVAASGTGSRLTSLSGDVSKQVVVDADTNLSFPLYMRTPASLASDEPQPRLRLVGLGVRTVSFLRVRVYVAALYMDESALHFDSSAETIEQHMKHLLDQGTPAVIRIVPVRNTDFNHLRDGFIRALQNRLKKAIRQSQIDASHETQFQQEIQHVKDAFPKGSVPKGSPLDCVIVPSGNQKPARSGLVFEYGGEVFGQDTARDELKHEVKPVDASFTVARELVLAYFAEQGEISTPFKKSVADALLVQKQLPTSQ</sequence>
<dbReference type="SUPFAM" id="SSF54626">
    <property type="entry name" value="Chalcone isomerase"/>
    <property type="match status" value="1"/>
</dbReference>
<proteinExistence type="predicted"/>
<dbReference type="InterPro" id="IPR036298">
    <property type="entry name" value="Chalcone_isomerase_sf"/>
</dbReference>
<keyword evidence="3" id="KW-1185">Reference proteome</keyword>
<reference evidence="2 3" key="1">
    <citation type="journal article" date="2006" name="Nature">
        <title>Insights from the genome of the biotrophic fungal plant pathogen Ustilago maydis.</title>
        <authorList>
            <person name="Kamper J."/>
            <person name="Kahmann R."/>
            <person name="Bolker M."/>
            <person name="Ma L.J."/>
            <person name="Brefort T."/>
            <person name="Saville B.J."/>
            <person name="Banuett F."/>
            <person name="Kronstad J.W."/>
            <person name="Gold S.E."/>
            <person name="Muller O."/>
            <person name="Perlin M.H."/>
            <person name="Wosten H.A."/>
            <person name="de Vries R."/>
            <person name="Ruiz-Herrera J."/>
            <person name="Reynaga-Pena C.G."/>
            <person name="Snetselaar K."/>
            <person name="McCann M."/>
            <person name="Perez-Martin J."/>
            <person name="Feldbrugge M."/>
            <person name="Basse C.W."/>
            <person name="Steinberg G."/>
            <person name="Ibeas J.I."/>
            <person name="Holloman W."/>
            <person name="Guzman P."/>
            <person name="Farman M."/>
            <person name="Stajich J.E."/>
            <person name="Sentandreu R."/>
            <person name="Gonzalez-Prieto J.M."/>
            <person name="Kennell J.C."/>
            <person name="Molina L."/>
            <person name="Schirawski J."/>
            <person name="Mendoza-Mendoza A."/>
            <person name="Greilinger D."/>
            <person name="Munch K."/>
            <person name="Rossel N."/>
            <person name="Scherer M."/>
            <person name="Vranes M."/>
            <person name="Ladendorf O."/>
            <person name="Vincon V."/>
            <person name="Fuchs U."/>
            <person name="Sandrock B."/>
            <person name="Meng S."/>
            <person name="Ho E.C."/>
            <person name="Cahill M.J."/>
            <person name="Boyce K.J."/>
            <person name="Klose J."/>
            <person name="Klosterman S.J."/>
            <person name="Deelstra H.J."/>
            <person name="Ortiz-Castellanos L."/>
            <person name="Li W."/>
            <person name="Sanchez-Alonso P."/>
            <person name="Schreier P.H."/>
            <person name="Hauser-Hahn I."/>
            <person name="Vaupel M."/>
            <person name="Koopmann E."/>
            <person name="Friedrich G."/>
            <person name="Voss H."/>
            <person name="Schluter T."/>
            <person name="Margolis J."/>
            <person name="Platt D."/>
            <person name="Swimmer C."/>
            <person name="Gnirke A."/>
            <person name="Chen F."/>
            <person name="Vysotskaia V."/>
            <person name="Mannhaupt G."/>
            <person name="Guldener U."/>
            <person name="Munsterkotter M."/>
            <person name="Haase D."/>
            <person name="Oesterheld M."/>
            <person name="Mewes H.W."/>
            <person name="Mauceli E.W."/>
            <person name="DeCaprio D."/>
            <person name="Wade C.M."/>
            <person name="Butler J."/>
            <person name="Young S."/>
            <person name="Jaffe D.B."/>
            <person name="Calvo S."/>
            <person name="Nusbaum C."/>
            <person name="Galagan J."/>
            <person name="Birren B.W."/>
        </authorList>
    </citation>
    <scope>NUCLEOTIDE SEQUENCE [LARGE SCALE GENOMIC DNA]</scope>
    <source>
        <strain evidence="3">DSM 14603 / FGSC 9021 / UM521</strain>
    </source>
</reference>
<evidence type="ECO:0000313" key="2">
    <source>
        <dbReference type="EMBL" id="KIS68898.1"/>
    </source>
</evidence>
<dbReference type="PANTHER" id="PTHR47284:SF3">
    <property type="entry name" value="FATTY-ACID-BINDING PROTEIN 2"/>
    <property type="match status" value="1"/>
</dbReference>
<dbReference type="InterPro" id="IPR016088">
    <property type="entry name" value="Chalcone_isomerase_3-sand"/>
</dbReference>
<feature type="domain" description="Chalcone isomerase" evidence="1">
    <location>
        <begin position="154"/>
        <end position="182"/>
    </location>
</feature>
<dbReference type="VEuPathDB" id="FungiDB:UMAG_02884"/>
<evidence type="ECO:0000259" key="1">
    <source>
        <dbReference type="Pfam" id="PF16035"/>
    </source>
</evidence>
<dbReference type="EMBL" id="CM003146">
    <property type="protein sequence ID" value="KIS68898.1"/>
    <property type="molecule type" value="Genomic_DNA"/>
</dbReference>
<dbReference type="RefSeq" id="XP_011389313.1">
    <property type="nucleotide sequence ID" value="XM_011391011.1"/>
</dbReference>
<dbReference type="AlphaFoldDB" id="A0A0D1CQM6"/>
<name>A0A0D1CQM6_MYCMD</name>
<dbReference type="GeneID" id="23563523"/>
<dbReference type="KEGG" id="uma:UMAG_02884"/>
<dbReference type="InParanoid" id="A0A0D1CQM6"/>